<accession>A0A8K0K8C4</accession>
<dbReference type="GO" id="GO:0030686">
    <property type="term" value="C:90S preribosome"/>
    <property type="evidence" value="ECO:0007669"/>
    <property type="project" value="TreeGrafter"/>
</dbReference>
<keyword evidence="12" id="KW-1185">Reference proteome</keyword>
<sequence length="1165" mass="130133">DFYDALPSEDHRKKVLSVLVDVASQKNAGSSEVALPLSESASLAAKRVMKKLTLDADMIVVELSKMLPAVEEGPQKKVSILRSKKVSPAVSLKTLQSPQWSRGVTLLEIIQNKKKLRNSQKILPVLFELLRACLQLKHQEPVEYTKQLILACALHSLRKVAVIDRELDSDDEMEDKKIDEQQFDVETIVQCIRSTQNPHTHRHALLLLSSAAEIVPDSVLHNVMAIFAFVGTSMVRQDDEYSFEVISRTIESIVPVLVKVGPKSLETTSSKVISNLPEGLEFLEGPRVEGALKVMRVFADAIPDVPPHRRLPLYLKLVETVGWETGLSQLLLLIIEDQVLHRGSKNKEVEKLSSSKNELAYEMARRASPNAFILCCLRMIQYIKLLPADKESGPNGKLLWHPGQNAVSFCSSADYLHIFDVKNYTGVQLRHFKHAVLSFLSDILSEPHLAEKLSMAERPENVDKLSELPDGTVFQYLIQEVLGYIANIAMEIEDSNSEDPLYRYWKVIQQRCHLILEKVNALLPVPLFLSVVKGLLGHHIPSIRRKAADILNARLVALLNDNDTTATLSEDNKISLREILLGPLVNMVKVMEGSADKVGQNLTKDTNLNCQIGLLTAKLIIRILGPTEKPSTLKPILVLATKVASTSLRLEEESIHTFGGILASATLCIAEVCFMLKIKVLEELHNFVPVLLSALTAQLNASATVSTVKLGIVTAVQRVVESLPNFLSPYIRPLIIRMCLLASQYTTVEAAEQPKEIKGDPTSLRLSAILNKVAKAIPLRVLIPSVNDSFKMLSKEGNDTPLPTESHKSKKRKSRGGEEQSSSADDGLENVVNESERLMAIIPLMQMFSYSLSEMSHEDLTHHLLELEHFFLYALDFRIKRESGELKVMENVENSVIQAIVTLVLKLSEASFRPFYYRLFEWVSQEGAPPKRSITFYRLSNKFAEALKGLFVLFAGNFIRHAANLLDLNNIAHINESKDQEKENDENISQPVQKDPFFGDEDADGSLSHTLIEYILSTLHAVFQYDGTGHFVTRARFETLMLPLVNQLENMVGGKELFQERCSSVIVPTIVQLAVSSADDSLWKQLNYQILLKTRHSNPQVRLAGLATLLELGKQLGEDFLPLLPETVPFLAELMEDEEESVESATQSALNILSDVLGEPLQKYF</sequence>
<dbReference type="PANTHER" id="PTHR13457">
    <property type="entry name" value="BAP28"/>
    <property type="match status" value="1"/>
</dbReference>
<evidence type="ECO:0000313" key="12">
    <source>
        <dbReference type="Proteomes" id="UP000792457"/>
    </source>
</evidence>
<feature type="non-terminal residue" evidence="11">
    <location>
        <position position="1"/>
    </location>
</feature>
<organism evidence="11 12">
    <name type="scientific">Ladona fulva</name>
    <name type="common">Scarce chaser dragonfly</name>
    <name type="synonym">Libellula fulva</name>
    <dbReference type="NCBI Taxonomy" id="123851"/>
    <lineage>
        <taxon>Eukaryota</taxon>
        <taxon>Metazoa</taxon>
        <taxon>Ecdysozoa</taxon>
        <taxon>Arthropoda</taxon>
        <taxon>Hexapoda</taxon>
        <taxon>Insecta</taxon>
        <taxon>Pterygota</taxon>
        <taxon>Palaeoptera</taxon>
        <taxon>Odonata</taxon>
        <taxon>Epiprocta</taxon>
        <taxon>Anisoptera</taxon>
        <taxon>Libelluloidea</taxon>
        <taxon>Libellulidae</taxon>
        <taxon>Ladona</taxon>
    </lineage>
</organism>
<comment type="similarity">
    <text evidence="2 8">Belongs to the HEATR1/UTP10 family.</text>
</comment>
<evidence type="ECO:0000256" key="6">
    <source>
        <dbReference type="ARBA" id="ARBA00023274"/>
    </source>
</evidence>
<dbReference type="GO" id="GO:0000462">
    <property type="term" value="P:maturation of SSU-rRNA from tricistronic rRNA transcript (SSU-rRNA, 5.8S rRNA, LSU-rRNA)"/>
    <property type="evidence" value="ECO:0007669"/>
    <property type="project" value="TreeGrafter"/>
</dbReference>
<evidence type="ECO:0000256" key="9">
    <source>
        <dbReference type="SAM" id="MobiDB-lite"/>
    </source>
</evidence>
<dbReference type="Gene3D" id="1.25.10.10">
    <property type="entry name" value="Leucine-rich Repeat Variant"/>
    <property type="match status" value="1"/>
</dbReference>
<dbReference type="SUPFAM" id="SSF48371">
    <property type="entry name" value="ARM repeat"/>
    <property type="match status" value="1"/>
</dbReference>
<reference evidence="11" key="1">
    <citation type="submission" date="2013-04" db="EMBL/GenBank/DDBJ databases">
        <authorList>
            <person name="Qu J."/>
            <person name="Murali S.C."/>
            <person name="Bandaranaike D."/>
            <person name="Bellair M."/>
            <person name="Blankenburg K."/>
            <person name="Chao H."/>
            <person name="Dinh H."/>
            <person name="Doddapaneni H."/>
            <person name="Downs B."/>
            <person name="Dugan-Rocha S."/>
            <person name="Elkadiri S."/>
            <person name="Gnanaolivu R.D."/>
            <person name="Hernandez B."/>
            <person name="Javaid M."/>
            <person name="Jayaseelan J.C."/>
            <person name="Lee S."/>
            <person name="Li M."/>
            <person name="Ming W."/>
            <person name="Munidasa M."/>
            <person name="Muniz J."/>
            <person name="Nguyen L."/>
            <person name="Ongeri F."/>
            <person name="Osuji N."/>
            <person name="Pu L.-L."/>
            <person name="Puazo M."/>
            <person name="Qu C."/>
            <person name="Quiroz J."/>
            <person name="Raj R."/>
            <person name="Weissenberger G."/>
            <person name="Xin Y."/>
            <person name="Zou X."/>
            <person name="Han Y."/>
            <person name="Richards S."/>
            <person name="Worley K."/>
            <person name="Muzny D."/>
            <person name="Gibbs R."/>
        </authorList>
    </citation>
    <scope>NUCLEOTIDE SEQUENCE</scope>
    <source>
        <strain evidence="11">Sampled in the wild</strain>
    </source>
</reference>
<comment type="subcellular location">
    <subcellularLocation>
        <location evidence="1 8">Nucleus</location>
        <location evidence="1 8">Nucleolus</location>
    </subcellularLocation>
</comment>
<evidence type="ECO:0000256" key="8">
    <source>
        <dbReference type="RuleBase" id="RU367065"/>
    </source>
</evidence>
<evidence type="ECO:0000259" key="10">
    <source>
        <dbReference type="SMART" id="SM01036"/>
    </source>
</evidence>
<evidence type="ECO:0000256" key="5">
    <source>
        <dbReference type="ARBA" id="ARBA00023242"/>
    </source>
</evidence>
<evidence type="ECO:0000256" key="4">
    <source>
        <dbReference type="ARBA" id="ARBA00022552"/>
    </source>
</evidence>
<proteinExistence type="inferred from homology"/>
<feature type="region of interest" description="Disordered" evidence="9">
    <location>
        <begin position="794"/>
        <end position="829"/>
    </location>
</feature>
<gene>
    <name evidence="11" type="ORF">J437_LFUL007908</name>
</gene>
<dbReference type="InterPro" id="IPR011989">
    <property type="entry name" value="ARM-like"/>
</dbReference>
<evidence type="ECO:0000256" key="1">
    <source>
        <dbReference type="ARBA" id="ARBA00004604"/>
    </source>
</evidence>
<comment type="function">
    <text evidence="8">Involved in nucleolar processing of pre-18S ribosomal RNA.</text>
</comment>
<dbReference type="PANTHER" id="PTHR13457:SF1">
    <property type="entry name" value="HEAT REPEAT-CONTAINING PROTEIN 1"/>
    <property type="match status" value="1"/>
</dbReference>
<dbReference type="GO" id="GO:0032040">
    <property type="term" value="C:small-subunit processome"/>
    <property type="evidence" value="ECO:0007669"/>
    <property type="project" value="TreeGrafter"/>
</dbReference>
<evidence type="ECO:0000256" key="7">
    <source>
        <dbReference type="PROSITE-ProRule" id="PRU00103"/>
    </source>
</evidence>
<evidence type="ECO:0000256" key="3">
    <source>
        <dbReference type="ARBA" id="ARBA00022517"/>
    </source>
</evidence>
<dbReference type="GO" id="GO:0030515">
    <property type="term" value="F:snoRNA binding"/>
    <property type="evidence" value="ECO:0007669"/>
    <property type="project" value="TreeGrafter"/>
</dbReference>
<dbReference type="Proteomes" id="UP000792457">
    <property type="component" value="Unassembled WGS sequence"/>
</dbReference>
<keyword evidence="6 8" id="KW-0687">Ribonucleoprotein</keyword>
<feature type="domain" description="BP28 C-terminal" evidence="10">
    <location>
        <begin position="857"/>
        <end position="1031"/>
    </location>
</feature>
<dbReference type="AlphaFoldDB" id="A0A8K0K8C4"/>
<dbReference type="PROSITE" id="PS50077">
    <property type="entry name" value="HEAT_REPEAT"/>
    <property type="match status" value="1"/>
</dbReference>
<dbReference type="InterPro" id="IPR040191">
    <property type="entry name" value="UTP10"/>
</dbReference>
<dbReference type="GO" id="GO:0034455">
    <property type="term" value="C:t-UTP complex"/>
    <property type="evidence" value="ECO:0007669"/>
    <property type="project" value="TreeGrafter"/>
</dbReference>
<dbReference type="InterPro" id="IPR012954">
    <property type="entry name" value="BP28_C_dom"/>
</dbReference>
<dbReference type="SMART" id="SM01036">
    <property type="entry name" value="BP28CT"/>
    <property type="match status" value="1"/>
</dbReference>
<evidence type="ECO:0000313" key="11">
    <source>
        <dbReference type="EMBL" id="KAG8229733.1"/>
    </source>
</evidence>
<comment type="caution">
    <text evidence="11">The sequence shown here is derived from an EMBL/GenBank/DDBJ whole genome shotgun (WGS) entry which is preliminary data.</text>
</comment>
<evidence type="ECO:0000256" key="2">
    <source>
        <dbReference type="ARBA" id="ARBA00010559"/>
    </source>
</evidence>
<keyword evidence="5 8" id="KW-0539">Nucleus</keyword>
<dbReference type="GO" id="GO:0045943">
    <property type="term" value="P:positive regulation of transcription by RNA polymerase I"/>
    <property type="evidence" value="ECO:0007669"/>
    <property type="project" value="TreeGrafter"/>
</dbReference>
<dbReference type="InterPro" id="IPR016024">
    <property type="entry name" value="ARM-type_fold"/>
</dbReference>
<dbReference type="InterPro" id="IPR056473">
    <property type="entry name" value="HEAT_Utp10/HEAT1"/>
</dbReference>
<feature type="repeat" description="HEAT" evidence="7">
    <location>
        <begin position="1127"/>
        <end position="1163"/>
    </location>
</feature>
<protein>
    <recommendedName>
        <fullName evidence="8">HEAT repeat-containing protein 1</fullName>
    </recommendedName>
</protein>
<reference evidence="11" key="2">
    <citation type="submission" date="2017-10" db="EMBL/GenBank/DDBJ databases">
        <title>Ladona fulva Genome sequencing and assembly.</title>
        <authorList>
            <person name="Murali S."/>
            <person name="Richards S."/>
            <person name="Bandaranaike D."/>
            <person name="Bellair M."/>
            <person name="Blankenburg K."/>
            <person name="Chao H."/>
            <person name="Dinh H."/>
            <person name="Doddapaneni H."/>
            <person name="Dugan-Rocha S."/>
            <person name="Elkadiri S."/>
            <person name="Gnanaolivu R."/>
            <person name="Hernandez B."/>
            <person name="Skinner E."/>
            <person name="Javaid M."/>
            <person name="Lee S."/>
            <person name="Li M."/>
            <person name="Ming W."/>
            <person name="Munidasa M."/>
            <person name="Muniz J."/>
            <person name="Nguyen L."/>
            <person name="Hughes D."/>
            <person name="Osuji N."/>
            <person name="Pu L.-L."/>
            <person name="Puazo M."/>
            <person name="Qu C."/>
            <person name="Quiroz J."/>
            <person name="Raj R."/>
            <person name="Weissenberger G."/>
            <person name="Xin Y."/>
            <person name="Zou X."/>
            <person name="Han Y."/>
            <person name="Worley K."/>
            <person name="Muzny D."/>
            <person name="Gibbs R."/>
        </authorList>
    </citation>
    <scope>NUCLEOTIDE SEQUENCE</scope>
    <source>
        <strain evidence="11">Sampled in the wild</strain>
    </source>
</reference>
<dbReference type="InterPro" id="IPR021133">
    <property type="entry name" value="HEAT_type_2"/>
</dbReference>
<dbReference type="Pfam" id="PF23243">
    <property type="entry name" value="HEAT_HEATR1"/>
    <property type="match status" value="1"/>
</dbReference>
<keyword evidence="4 8" id="KW-0698">rRNA processing</keyword>
<dbReference type="Pfam" id="PF08146">
    <property type="entry name" value="BP28CT"/>
    <property type="match status" value="1"/>
</dbReference>
<dbReference type="OrthoDB" id="31183at2759"/>
<dbReference type="EMBL" id="KZ308444">
    <property type="protein sequence ID" value="KAG8229733.1"/>
    <property type="molecule type" value="Genomic_DNA"/>
</dbReference>
<keyword evidence="3 8" id="KW-0690">Ribosome biogenesis</keyword>
<name>A0A8K0K8C4_LADFU</name>